<protein>
    <submittedName>
        <fullName evidence="1">Uncharacterized protein</fullName>
    </submittedName>
</protein>
<sequence>MDTYESAPSQDVVICDINKYCAHTRIMEHLITSLLREFMDEHADKDLDVPTLIETFKTHCVDFMDDLSLDSDKKSLALEFYCRIICELVPEAREVIQGRDTNDKAWKFIFNVGDDKHFIFVYTRKYVQTDFRPENTSNTTMLSVKESLLLAQYFLSRTGILDKMKRDLTCSINQSTEASGQYLSKADTDNPIYAFVAATKNVNSSFKKTILAEIIKRSENELVLTKRLQVLWVTDLVQTLQVYRSRHAVQENMPL</sequence>
<dbReference type="EMBL" id="KQ781845">
    <property type="protein sequence ID" value="OAD51895.1"/>
    <property type="molecule type" value="Genomic_DNA"/>
</dbReference>
<dbReference type="Proteomes" id="UP000250275">
    <property type="component" value="Unassembled WGS sequence"/>
</dbReference>
<reference evidence="1 2" key="1">
    <citation type="submission" date="2015-07" db="EMBL/GenBank/DDBJ databases">
        <title>The genome of Eufriesea mexicana.</title>
        <authorList>
            <person name="Pan H."/>
            <person name="Kapheim K."/>
        </authorList>
    </citation>
    <scope>NUCLEOTIDE SEQUENCE [LARGE SCALE GENOMIC DNA]</scope>
    <source>
        <strain evidence="1">0111107269</strain>
        <tissue evidence="1">Whole body</tissue>
    </source>
</reference>
<organism evidence="1 2">
    <name type="scientific">Eufriesea mexicana</name>
    <dbReference type="NCBI Taxonomy" id="516756"/>
    <lineage>
        <taxon>Eukaryota</taxon>
        <taxon>Metazoa</taxon>
        <taxon>Ecdysozoa</taxon>
        <taxon>Arthropoda</taxon>
        <taxon>Hexapoda</taxon>
        <taxon>Insecta</taxon>
        <taxon>Pterygota</taxon>
        <taxon>Neoptera</taxon>
        <taxon>Endopterygota</taxon>
        <taxon>Hymenoptera</taxon>
        <taxon>Apocrita</taxon>
        <taxon>Aculeata</taxon>
        <taxon>Apoidea</taxon>
        <taxon>Anthophila</taxon>
        <taxon>Apidae</taxon>
        <taxon>Eufriesea</taxon>
    </lineage>
</organism>
<proteinExistence type="predicted"/>
<dbReference type="AlphaFoldDB" id="A0A310S477"/>
<gene>
    <name evidence="1" type="ORF">WN48_04057</name>
</gene>
<name>A0A310S477_9HYME</name>
<evidence type="ECO:0000313" key="2">
    <source>
        <dbReference type="Proteomes" id="UP000250275"/>
    </source>
</evidence>
<keyword evidence="2" id="KW-1185">Reference proteome</keyword>
<evidence type="ECO:0000313" key="1">
    <source>
        <dbReference type="EMBL" id="OAD51895.1"/>
    </source>
</evidence>
<accession>A0A310S477</accession>